<proteinExistence type="predicted"/>
<protein>
    <submittedName>
        <fullName evidence="1">Uncharacterized protein</fullName>
    </submittedName>
</protein>
<accession>A0AAQ3KVN5</accession>
<gene>
    <name evidence="1" type="ORF">Cni_G24272</name>
</gene>
<dbReference type="Proteomes" id="UP001327560">
    <property type="component" value="Chromosome 7"/>
</dbReference>
<name>A0AAQ3KVN5_9LILI</name>
<sequence>MGTWLLSFFMIKTKRTNAMSVNNTIFKRSTENGSKLEKREVHFPLLETAYFRLDVSNLHPNELCLMNTKSPDILLESNYPNFSNTMILLKITNVQYQIGKDHRFPCQNRQDDNEKLIMQGSKNQHLPWFMLQVLFALIITA</sequence>
<dbReference type="AlphaFoldDB" id="A0AAQ3KVN5"/>
<evidence type="ECO:0000313" key="1">
    <source>
        <dbReference type="EMBL" id="WOL15490.1"/>
    </source>
</evidence>
<organism evidence="1 2">
    <name type="scientific">Canna indica</name>
    <name type="common">Indian-shot</name>
    <dbReference type="NCBI Taxonomy" id="4628"/>
    <lineage>
        <taxon>Eukaryota</taxon>
        <taxon>Viridiplantae</taxon>
        <taxon>Streptophyta</taxon>
        <taxon>Embryophyta</taxon>
        <taxon>Tracheophyta</taxon>
        <taxon>Spermatophyta</taxon>
        <taxon>Magnoliopsida</taxon>
        <taxon>Liliopsida</taxon>
        <taxon>Zingiberales</taxon>
        <taxon>Cannaceae</taxon>
        <taxon>Canna</taxon>
    </lineage>
</organism>
<evidence type="ECO:0000313" key="2">
    <source>
        <dbReference type="Proteomes" id="UP001327560"/>
    </source>
</evidence>
<reference evidence="1 2" key="1">
    <citation type="submission" date="2023-10" db="EMBL/GenBank/DDBJ databases">
        <title>Chromosome-scale genome assembly provides insights into flower coloration mechanisms of Canna indica.</title>
        <authorList>
            <person name="Li C."/>
        </authorList>
    </citation>
    <scope>NUCLEOTIDE SEQUENCE [LARGE SCALE GENOMIC DNA]</scope>
    <source>
        <tissue evidence="1">Flower</tissue>
    </source>
</reference>
<dbReference type="EMBL" id="CP136896">
    <property type="protein sequence ID" value="WOL15490.1"/>
    <property type="molecule type" value="Genomic_DNA"/>
</dbReference>
<keyword evidence="2" id="KW-1185">Reference proteome</keyword>